<dbReference type="Proteomes" id="UP000218113">
    <property type="component" value="Unassembled WGS sequence"/>
</dbReference>
<comment type="caution">
    <text evidence="1">The sequence shown here is derived from an EMBL/GenBank/DDBJ whole genome shotgun (WGS) entry which is preliminary data.</text>
</comment>
<dbReference type="EMBL" id="NVSR01000129">
    <property type="protein sequence ID" value="PCI24038.1"/>
    <property type="molecule type" value="Genomic_DNA"/>
</dbReference>
<organism evidence="1 2">
    <name type="scientific">SAR324 cluster bacterium</name>
    <dbReference type="NCBI Taxonomy" id="2024889"/>
    <lineage>
        <taxon>Bacteria</taxon>
        <taxon>Deltaproteobacteria</taxon>
        <taxon>SAR324 cluster</taxon>
    </lineage>
</organism>
<evidence type="ECO:0000313" key="2">
    <source>
        <dbReference type="Proteomes" id="UP000218113"/>
    </source>
</evidence>
<proteinExistence type="predicted"/>
<accession>A0A2A4SS11</accession>
<reference evidence="2" key="1">
    <citation type="submission" date="2017-08" db="EMBL/GenBank/DDBJ databases">
        <title>A dynamic microbial community with high functional redundancy inhabits the cold, oxic subseafloor aquifer.</title>
        <authorList>
            <person name="Tully B.J."/>
            <person name="Wheat C.G."/>
            <person name="Glazer B.T."/>
            <person name="Huber J.A."/>
        </authorList>
    </citation>
    <scope>NUCLEOTIDE SEQUENCE [LARGE SCALE GENOMIC DNA]</scope>
</reference>
<evidence type="ECO:0008006" key="3">
    <source>
        <dbReference type="Google" id="ProtNLM"/>
    </source>
</evidence>
<gene>
    <name evidence="1" type="ORF">COB67_12055</name>
</gene>
<evidence type="ECO:0000313" key="1">
    <source>
        <dbReference type="EMBL" id="PCI24038.1"/>
    </source>
</evidence>
<dbReference type="AlphaFoldDB" id="A0A2A4SS11"/>
<sequence length="263" mass="31188">MNRSFFLFLFIFLASDFTLLAELKFRQQLPQSKIFHYKHWNLQKKEITGHTEITYRSVIKDDKEFILAQQRNLKTDGTLFWERLIWFHPTTGAPVYSQEKDYRAKIEISSEYQAAHLITTIFLPEKEQHQEFSLLLGTNVIPFELLTLWLQKQLPQLIRKKELNFILYLPRLAYELEKTPFPRSMAELSVKARMQPPRTWDSPMGKVEVVDVLVVPTDFLVKSLLPKEQSEFRFTFLRDAPHNLVSFQEKITQSLLIEIRSPK</sequence>
<protein>
    <recommendedName>
        <fullName evidence="3">DUF3108 domain-containing protein</fullName>
    </recommendedName>
</protein>
<name>A0A2A4SS11_9DELT</name>